<protein>
    <submittedName>
        <fullName evidence="2">Uncharacterized protein</fullName>
    </submittedName>
</protein>
<evidence type="ECO:0000313" key="2">
    <source>
        <dbReference type="EMBL" id="MFM9645677.1"/>
    </source>
</evidence>
<feature type="region of interest" description="Disordered" evidence="1">
    <location>
        <begin position="1"/>
        <end position="44"/>
    </location>
</feature>
<evidence type="ECO:0000313" key="3">
    <source>
        <dbReference type="Proteomes" id="UP001631993"/>
    </source>
</evidence>
<evidence type="ECO:0000256" key="1">
    <source>
        <dbReference type="SAM" id="MobiDB-lite"/>
    </source>
</evidence>
<dbReference type="Proteomes" id="UP001631993">
    <property type="component" value="Unassembled WGS sequence"/>
</dbReference>
<reference evidence="2 3" key="1">
    <citation type="submission" date="2024-12" db="EMBL/GenBank/DDBJ databases">
        <title>Forecasting of Potato common scab and diversities of Pathogenic streptomyces spp. in china.</title>
        <authorList>
            <person name="Handique U."/>
            <person name="Wu J."/>
        </authorList>
    </citation>
    <scope>NUCLEOTIDE SEQUENCE [LARGE SCALE GENOMIC DNA]</scope>
    <source>
        <strain evidence="2 3">ZRIMU1585</strain>
    </source>
</reference>
<dbReference type="EMBL" id="JBJVNE010000002">
    <property type="protein sequence ID" value="MFM9645677.1"/>
    <property type="molecule type" value="Genomic_DNA"/>
</dbReference>
<name>A0ABW9ICC2_STRGJ</name>
<organism evidence="2 3">
    <name type="scientific">Streptomyces galilaeus</name>
    <dbReference type="NCBI Taxonomy" id="33899"/>
    <lineage>
        <taxon>Bacteria</taxon>
        <taxon>Bacillati</taxon>
        <taxon>Actinomycetota</taxon>
        <taxon>Actinomycetes</taxon>
        <taxon>Kitasatosporales</taxon>
        <taxon>Streptomycetaceae</taxon>
        <taxon>Streptomyces</taxon>
    </lineage>
</organism>
<keyword evidence="3" id="KW-1185">Reference proteome</keyword>
<sequence length="151" mass="15618">MTTASQTPGALPPETPPARSPLPLSEALTATPANTDVPHHLRSPFPEPLMPQCCMCGTGPGNSLVPDPRGRRYESGAQVLYCRPCAPPPLSVQAAETVIAAAMKRGAVTPRELAQAEADTGILFDAQAAADIAAAAAEQAHADDEAELAER</sequence>
<feature type="non-terminal residue" evidence="2">
    <location>
        <position position="151"/>
    </location>
</feature>
<gene>
    <name evidence="2" type="ORF">ACKI1S_05950</name>
</gene>
<comment type="caution">
    <text evidence="2">The sequence shown here is derived from an EMBL/GenBank/DDBJ whole genome shotgun (WGS) entry which is preliminary data.</text>
</comment>
<accession>A0ABW9ICC2</accession>
<feature type="compositionally biased region" description="Pro residues" evidence="1">
    <location>
        <begin position="10"/>
        <end position="20"/>
    </location>
</feature>
<proteinExistence type="predicted"/>